<dbReference type="InterPro" id="IPR033948">
    <property type="entry name" value="ETF_beta_N"/>
</dbReference>
<dbReference type="Gene3D" id="3.40.50.620">
    <property type="entry name" value="HUPs"/>
    <property type="match status" value="1"/>
</dbReference>
<protein>
    <submittedName>
        <fullName evidence="3">Electron transfer flavoprotein subunit beta/FixA family protein</fullName>
    </submittedName>
</protein>
<reference evidence="3 4" key="1">
    <citation type="submission" date="2021-05" db="EMBL/GenBank/DDBJ databases">
        <title>The draft genome of Geobacter chapellei DSM 13688.</title>
        <authorList>
            <person name="Xu Z."/>
            <person name="Masuda Y."/>
            <person name="Itoh H."/>
            <person name="Senoo K."/>
        </authorList>
    </citation>
    <scope>NUCLEOTIDE SEQUENCE [LARGE SCALE GENOMIC DNA]</scope>
    <source>
        <strain evidence="3 4">DSM 13688</strain>
    </source>
</reference>
<sequence>MLIVVCIKQVPDTTQVQIDPVTNTLVREGIPFIVNPYDTHALEESLRLKDRFRCKVAAISMGPPNAEATLKKALALGVDKAILLSDRVFGGADTLATSNVLSAAISKLNTEMDEVGLVLCGKQTIDGDTAQVGPGIASRLGYQQLTLVDRIENLDLSQKRIRVSRKLEGRHEIVEAPLPAMLTVVRELNRPRYPKVPMRLAAADAQVEVWNNQVLKLDEQSIGLKGSPTWVSKIFSPERVVGEILGDGYADPEGTAALLIEKLMAKDMLPI</sequence>
<organism evidence="3 4">
    <name type="scientific">Pelotalea chapellei</name>
    <dbReference type="NCBI Taxonomy" id="44671"/>
    <lineage>
        <taxon>Bacteria</taxon>
        <taxon>Pseudomonadati</taxon>
        <taxon>Thermodesulfobacteriota</taxon>
        <taxon>Desulfuromonadia</taxon>
        <taxon>Geobacterales</taxon>
        <taxon>Geobacteraceae</taxon>
        <taxon>Pelotalea</taxon>
    </lineage>
</organism>
<dbReference type="Proteomes" id="UP000784128">
    <property type="component" value="Unassembled WGS sequence"/>
</dbReference>
<dbReference type="InterPro" id="IPR014730">
    <property type="entry name" value="ETF_a/b_N"/>
</dbReference>
<dbReference type="PANTHER" id="PTHR21294:SF17">
    <property type="entry name" value="PROTEIN FIXA"/>
    <property type="match status" value="1"/>
</dbReference>
<evidence type="ECO:0000313" key="3">
    <source>
        <dbReference type="EMBL" id="MBT1071886.1"/>
    </source>
</evidence>
<dbReference type="CDD" id="cd01714">
    <property type="entry name" value="ETF_beta"/>
    <property type="match status" value="1"/>
</dbReference>
<evidence type="ECO:0000259" key="2">
    <source>
        <dbReference type="SMART" id="SM00893"/>
    </source>
</evidence>
<dbReference type="PIRSF" id="PIRSF000090">
    <property type="entry name" value="Beta-ETF"/>
    <property type="match status" value="1"/>
</dbReference>
<dbReference type="SUPFAM" id="SSF52402">
    <property type="entry name" value="Adenine nucleotide alpha hydrolases-like"/>
    <property type="match status" value="1"/>
</dbReference>
<dbReference type="PANTHER" id="PTHR21294">
    <property type="entry name" value="ELECTRON TRANSFER FLAVOPROTEIN BETA-SUBUNIT"/>
    <property type="match status" value="1"/>
</dbReference>
<evidence type="ECO:0000256" key="1">
    <source>
        <dbReference type="ARBA" id="ARBA00022982"/>
    </source>
</evidence>
<dbReference type="EMBL" id="JAHDYS010000007">
    <property type="protein sequence ID" value="MBT1071886.1"/>
    <property type="molecule type" value="Genomic_DNA"/>
</dbReference>
<dbReference type="InterPro" id="IPR012255">
    <property type="entry name" value="ETF_b"/>
</dbReference>
<gene>
    <name evidence="3" type="ORF">KJB30_08835</name>
</gene>
<accession>A0ABS5U8A1</accession>
<keyword evidence="1" id="KW-0813">Transport</keyword>
<dbReference type="InterPro" id="IPR014729">
    <property type="entry name" value="Rossmann-like_a/b/a_fold"/>
</dbReference>
<proteinExistence type="predicted"/>
<evidence type="ECO:0000313" key="4">
    <source>
        <dbReference type="Proteomes" id="UP000784128"/>
    </source>
</evidence>
<comment type="caution">
    <text evidence="3">The sequence shown here is derived from an EMBL/GenBank/DDBJ whole genome shotgun (WGS) entry which is preliminary data.</text>
</comment>
<dbReference type="Pfam" id="PF01012">
    <property type="entry name" value="ETF"/>
    <property type="match status" value="1"/>
</dbReference>
<keyword evidence="1" id="KW-0249">Electron transport</keyword>
<feature type="domain" description="Electron transfer flavoprotein alpha/beta-subunit N-terminal" evidence="2">
    <location>
        <begin position="22"/>
        <end position="219"/>
    </location>
</feature>
<dbReference type="RefSeq" id="WP_214298168.1">
    <property type="nucleotide sequence ID" value="NZ_JAHDYS010000007.1"/>
</dbReference>
<name>A0ABS5U8A1_9BACT</name>
<keyword evidence="4" id="KW-1185">Reference proteome</keyword>
<dbReference type="SMART" id="SM00893">
    <property type="entry name" value="ETF"/>
    <property type="match status" value="1"/>
</dbReference>